<accession>A0A428ZCL5</accession>
<proteinExistence type="inferred from homology"/>
<dbReference type="FunFam" id="3.40.50.300:FF:000522">
    <property type="entry name" value="Gluconokinase"/>
    <property type="match status" value="1"/>
</dbReference>
<dbReference type="AlphaFoldDB" id="A0A428ZCL5"/>
<sequence length="163" mass="17323">MGVSGSGKTTLGAALSQRLRLPFADADDFHSQASVAKMSAGIPLDDADRRPWLAALGEWLAAHEATGCVLSCSALKRSYRDLLRKSAPTLSFIHLNPPPQVVHRRMAGRLGHFMPASLVESQFQALEPLHADEPGIELGDDLPVDQLMTACLAGLTPTSGGRA</sequence>
<dbReference type="InterPro" id="IPR027417">
    <property type="entry name" value="P-loop_NTPase"/>
</dbReference>
<dbReference type="CDD" id="cd02021">
    <property type="entry name" value="GntK"/>
    <property type="match status" value="1"/>
</dbReference>
<reference evidence="11 12" key="1">
    <citation type="submission" date="2018-05" db="EMBL/GenBank/DDBJ databases">
        <title>Evolution of GPA BGCs.</title>
        <authorList>
            <person name="Waglechner N."/>
            <person name="Wright G.D."/>
        </authorList>
    </citation>
    <scope>NUCLEOTIDE SEQUENCE [LARGE SCALE GENOMIC DNA]</scope>
    <source>
        <strain evidence="11 12">A82846</strain>
    </source>
</reference>
<evidence type="ECO:0000256" key="8">
    <source>
        <dbReference type="ARBA" id="ARBA00023064"/>
    </source>
</evidence>
<organism evidence="11 12">
    <name type="scientific">Kibdelosporangium aridum</name>
    <dbReference type="NCBI Taxonomy" id="2030"/>
    <lineage>
        <taxon>Bacteria</taxon>
        <taxon>Bacillati</taxon>
        <taxon>Actinomycetota</taxon>
        <taxon>Actinomycetes</taxon>
        <taxon>Pseudonocardiales</taxon>
        <taxon>Pseudonocardiaceae</taxon>
        <taxon>Kibdelosporangium</taxon>
    </lineage>
</organism>
<dbReference type="GO" id="GO:0046316">
    <property type="term" value="F:gluconokinase activity"/>
    <property type="evidence" value="ECO:0007669"/>
    <property type="project" value="UniProtKB-EC"/>
</dbReference>
<evidence type="ECO:0000256" key="1">
    <source>
        <dbReference type="ARBA" id="ARBA00004761"/>
    </source>
</evidence>
<dbReference type="PANTHER" id="PTHR43442:SF3">
    <property type="entry name" value="GLUCONOKINASE-RELATED"/>
    <property type="match status" value="1"/>
</dbReference>
<dbReference type="SUPFAM" id="SSF52540">
    <property type="entry name" value="P-loop containing nucleoside triphosphate hydrolases"/>
    <property type="match status" value="1"/>
</dbReference>
<dbReference type="InterPro" id="IPR006001">
    <property type="entry name" value="Therm_gnt_kin"/>
</dbReference>
<dbReference type="EC" id="2.7.1.12" evidence="3 10"/>
<comment type="catalytic activity">
    <reaction evidence="9 10">
        <text>D-gluconate + ATP = 6-phospho-D-gluconate + ADP + H(+)</text>
        <dbReference type="Rhea" id="RHEA:19433"/>
        <dbReference type="ChEBI" id="CHEBI:15378"/>
        <dbReference type="ChEBI" id="CHEBI:18391"/>
        <dbReference type="ChEBI" id="CHEBI:30616"/>
        <dbReference type="ChEBI" id="CHEBI:58759"/>
        <dbReference type="ChEBI" id="CHEBI:456216"/>
        <dbReference type="EC" id="2.7.1.12"/>
    </reaction>
</comment>
<evidence type="ECO:0000256" key="5">
    <source>
        <dbReference type="ARBA" id="ARBA00022741"/>
    </source>
</evidence>
<comment type="similarity">
    <text evidence="2 10">Belongs to the gluconokinase GntK/GntV family.</text>
</comment>
<dbReference type="Gene3D" id="3.40.50.300">
    <property type="entry name" value="P-loop containing nucleotide triphosphate hydrolases"/>
    <property type="match status" value="1"/>
</dbReference>
<dbReference type="GO" id="GO:0019521">
    <property type="term" value="P:D-gluconate metabolic process"/>
    <property type="evidence" value="ECO:0007669"/>
    <property type="project" value="UniProtKB-KW"/>
</dbReference>
<comment type="pathway">
    <text evidence="1">Carbohydrate acid metabolism.</text>
</comment>
<comment type="caution">
    <text evidence="11">The sequence shown here is derived from an EMBL/GenBank/DDBJ whole genome shotgun (WGS) entry which is preliminary data.</text>
</comment>
<keyword evidence="7 10" id="KW-0067">ATP-binding</keyword>
<evidence type="ECO:0000313" key="12">
    <source>
        <dbReference type="Proteomes" id="UP000287547"/>
    </source>
</evidence>
<keyword evidence="8" id="KW-0311">Gluconate utilization</keyword>
<dbReference type="InterPro" id="IPR031322">
    <property type="entry name" value="Shikimate/glucono_kinase"/>
</dbReference>
<dbReference type="Proteomes" id="UP000287547">
    <property type="component" value="Unassembled WGS sequence"/>
</dbReference>
<dbReference type="EMBL" id="QHKI01000011">
    <property type="protein sequence ID" value="RSM85827.1"/>
    <property type="molecule type" value="Genomic_DNA"/>
</dbReference>
<evidence type="ECO:0000313" key="11">
    <source>
        <dbReference type="EMBL" id="RSM85827.1"/>
    </source>
</evidence>
<keyword evidence="4 10" id="KW-0808">Transferase</keyword>
<protein>
    <recommendedName>
        <fullName evidence="3 10">Gluconokinase</fullName>
        <ecNumber evidence="3 10">2.7.1.12</ecNumber>
    </recommendedName>
</protein>
<keyword evidence="6 10" id="KW-0418">Kinase</keyword>
<name>A0A428ZCL5_KIBAR</name>
<dbReference type="PANTHER" id="PTHR43442">
    <property type="entry name" value="GLUCONOKINASE-RELATED"/>
    <property type="match status" value="1"/>
</dbReference>
<dbReference type="GO" id="GO:0005737">
    <property type="term" value="C:cytoplasm"/>
    <property type="evidence" value="ECO:0007669"/>
    <property type="project" value="TreeGrafter"/>
</dbReference>
<evidence type="ECO:0000256" key="7">
    <source>
        <dbReference type="ARBA" id="ARBA00022840"/>
    </source>
</evidence>
<keyword evidence="5 10" id="KW-0547">Nucleotide-binding</keyword>
<evidence type="ECO:0000256" key="3">
    <source>
        <dbReference type="ARBA" id="ARBA00012054"/>
    </source>
</evidence>
<evidence type="ECO:0000256" key="2">
    <source>
        <dbReference type="ARBA" id="ARBA00008420"/>
    </source>
</evidence>
<evidence type="ECO:0000256" key="4">
    <source>
        <dbReference type="ARBA" id="ARBA00022679"/>
    </source>
</evidence>
<gene>
    <name evidence="11" type="ORF">DMH04_16165</name>
</gene>
<dbReference type="OrthoDB" id="9795716at2"/>
<dbReference type="Pfam" id="PF01202">
    <property type="entry name" value="SKI"/>
    <property type="match status" value="1"/>
</dbReference>
<evidence type="ECO:0000256" key="6">
    <source>
        <dbReference type="ARBA" id="ARBA00022777"/>
    </source>
</evidence>
<dbReference type="NCBIfam" id="TIGR01313">
    <property type="entry name" value="therm_gnt_kin"/>
    <property type="match status" value="1"/>
</dbReference>
<dbReference type="GO" id="GO:0005524">
    <property type="term" value="F:ATP binding"/>
    <property type="evidence" value="ECO:0007669"/>
    <property type="project" value="UniProtKB-KW"/>
</dbReference>
<evidence type="ECO:0000256" key="10">
    <source>
        <dbReference type="RuleBase" id="RU363066"/>
    </source>
</evidence>
<evidence type="ECO:0000256" key="9">
    <source>
        <dbReference type="ARBA" id="ARBA00048090"/>
    </source>
</evidence>